<evidence type="ECO:0000256" key="3">
    <source>
        <dbReference type="ARBA" id="ARBA00012608"/>
    </source>
</evidence>
<dbReference type="InterPro" id="IPR004099">
    <property type="entry name" value="Pyr_nucl-diS_OxRdtase_dimer"/>
</dbReference>
<evidence type="ECO:0000313" key="19">
    <source>
        <dbReference type="EMBL" id="RDI52504.1"/>
    </source>
</evidence>
<dbReference type="Proteomes" id="UP000321392">
    <property type="component" value="Unassembled WGS sequence"/>
</dbReference>
<dbReference type="GO" id="GO:0050660">
    <property type="term" value="F:flavin adenine dinucleotide binding"/>
    <property type="evidence" value="ECO:0007669"/>
    <property type="project" value="InterPro"/>
</dbReference>
<dbReference type="Gene3D" id="3.50.50.60">
    <property type="entry name" value="FAD/NAD(P)-binding domain"/>
    <property type="match status" value="2"/>
</dbReference>
<keyword evidence="21" id="KW-1185">Reference proteome</keyword>
<dbReference type="EMBL" id="QQBA01000010">
    <property type="protein sequence ID" value="RDI52504.1"/>
    <property type="molecule type" value="Genomic_DNA"/>
</dbReference>
<comment type="similarity">
    <text evidence="2 16">Belongs to the class-I pyridine nucleotide-disulfide oxidoreductase family.</text>
</comment>
<evidence type="ECO:0000256" key="13">
    <source>
        <dbReference type="PIRSR" id="PIRSR000350-2"/>
    </source>
</evidence>
<evidence type="ECO:0000256" key="1">
    <source>
        <dbReference type="ARBA" id="ARBA00004496"/>
    </source>
</evidence>
<evidence type="ECO:0000256" key="4">
    <source>
        <dbReference type="ARBA" id="ARBA00016961"/>
    </source>
</evidence>
<keyword evidence="14" id="KW-0547">Nucleotide-binding</keyword>
<keyword evidence="6 16" id="KW-0285">Flavoprotein</keyword>
<dbReference type="AlphaFoldDB" id="A0A562PP73"/>
<dbReference type="InterPro" id="IPR006258">
    <property type="entry name" value="Lipoamide_DH"/>
</dbReference>
<feature type="binding site" evidence="14">
    <location>
        <begin position="203"/>
        <end position="210"/>
    </location>
    <ligand>
        <name>NAD(+)</name>
        <dbReference type="ChEBI" id="CHEBI:57540"/>
    </ligand>
</feature>
<comment type="miscellaneous">
    <text evidence="16">The active site is a redox-active disulfide bond.</text>
</comment>
<comment type="subcellular location">
    <subcellularLocation>
        <location evidence="1">Cytoplasm</location>
    </subcellularLocation>
</comment>
<comment type="cofactor">
    <cofactor evidence="14 16">
        <name>FAD</name>
        <dbReference type="ChEBI" id="CHEBI:57692"/>
    </cofactor>
    <text evidence="14 16">Binds 1 FAD per subunit.</text>
</comment>
<keyword evidence="7 14" id="KW-0274">FAD</keyword>
<feature type="binding site" evidence="14">
    <location>
        <position position="74"/>
    </location>
    <ligand>
        <name>FAD</name>
        <dbReference type="ChEBI" id="CHEBI:57692"/>
    </ligand>
</feature>
<dbReference type="Proteomes" id="UP000254518">
    <property type="component" value="Unassembled WGS sequence"/>
</dbReference>
<dbReference type="FunFam" id="3.30.390.30:FF:000001">
    <property type="entry name" value="Dihydrolipoyl dehydrogenase"/>
    <property type="match status" value="1"/>
</dbReference>
<evidence type="ECO:0000256" key="7">
    <source>
        <dbReference type="ARBA" id="ARBA00022827"/>
    </source>
</evidence>
<evidence type="ECO:0000256" key="16">
    <source>
        <dbReference type="RuleBase" id="RU003692"/>
    </source>
</evidence>
<protein>
    <recommendedName>
        <fullName evidence="4 16">Dihydrolipoyl dehydrogenase</fullName>
        <ecNumber evidence="3 16">1.8.1.4</ecNumber>
    </recommendedName>
</protein>
<keyword evidence="8 16" id="KW-0560">Oxidoreductase</keyword>
<evidence type="ECO:0000259" key="17">
    <source>
        <dbReference type="Pfam" id="PF02852"/>
    </source>
</evidence>
<dbReference type="EC" id="1.8.1.4" evidence="3 16"/>
<dbReference type="Pfam" id="PF07992">
    <property type="entry name" value="Pyr_redox_2"/>
    <property type="match status" value="1"/>
</dbReference>
<dbReference type="SUPFAM" id="SSF55424">
    <property type="entry name" value="FAD/NAD-linked reductases, dimerisation (C-terminal) domain"/>
    <property type="match status" value="1"/>
</dbReference>
<dbReference type="NCBIfam" id="TIGR01350">
    <property type="entry name" value="lipoamide_DH"/>
    <property type="match status" value="1"/>
</dbReference>
<keyword evidence="11 16" id="KW-0676">Redox-active center</keyword>
<dbReference type="PROSITE" id="PS00076">
    <property type="entry name" value="PYRIDINE_REDOX_1"/>
    <property type="match status" value="1"/>
</dbReference>
<evidence type="ECO:0000256" key="10">
    <source>
        <dbReference type="ARBA" id="ARBA00023157"/>
    </source>
</evidence>
<feature type="domain" description="FAD/NAD(P)-binding" evidence="18">
    <location>
        <begin position="28"/>
        <end position="348"/>
    </location>
</feature>
<feature type="disulfide bond" description="Redox-active" evidence="15">
    <location>
        <begin position="65"/>
        <end position="70"/>
    </location>
</feature>
<proteinExistence type="inferred from homology"/>
<organism evidence="20 22">
    <name type="scientific">Flavobacterium glaciei</name>
    <dbReference type="NCBI Taxonomy" id="386300"/>
    <lineage>
        <taxon>Bacteria</taxon>
        <taxon>Pseudomonadati</taxon>
        <taxon>Bacteroidota</taxon>
        <taxon>Flavobacteriia</taxon>
        <taxon>Flavobacteriales</taxon>
        <taxon>Flavobacteriaceae</taxon>
        <taxon>Flavobacterium</taxon>
    </lineage>
</organism>
<evidence type="ECO:0000256" key="15">
    <source>
        <dbReference type="PIRSR" id="PIRSR000350-4"/>
    </source>
</evidence>
<feature type="binding site" evidence="14">
    <location>
        <position position="137"/>
    </location>
    <ligand>
        <name>FAD</name>
        <dbReference type="ChEBI" id="CHEBI:57692"/>
    </ligand>
</feature>
<gene>
    <name evidence="19" type="ORF">DFR66_11083</name>
    <name evidence="20" type="ORF">IQ02_02084</name>
</gene>
<evidence type="ECO:0000256" key="8">
    <source>
        <dbReference type="ARBA" id="ARBA00023002"/>
    </source>
</evidence>
<reference evidence="20" key="3">
    <citation type="submission" date="2019-07" db="EMBL/GenBank/DDBJ databases">
        <authorList>
            <person name="Whitman W."/>
            <person name="Huntemann M."/>
            <person name="Clum A."/>
            <person name="Pillay M."/>
            <person name="Palaniappan K."/>
            <person name="Varghese N."/>
            <person name="Mikhailova N."/>
            <person name="Stamatis D."/>
            <person name="Reddy T."/>
            <person name="Daum C."/>
            <person name="Shapiro N."/>
            <person name="Ivanova N."/>
            <person name="Kyrpides N."/>
            <person name="Woyke T."/>
        </authorList>
    </citation>
    <scope>NUCLEOTIDE SEQUENCE</scope>
    <source>
        <strain evidence="20">CGMCC 1.5380</strain>
    </source>
</reference>
<keyword evidence="10" id="KW-1015">Disulfide bond</keyword>
<evidence type="ECO:0000256" key="2">
    <source>
        <dbReference type="ARBA" id="ARBA00007532"/>
    </source>
</evidence>
<dbReference type="EMBL" id="VLKX01000010">
    <property type="protein sequence ID" value="TWI46252.1"/>
    <property type="molecule type" value="Genomic_DNA"/>
</dbReference>
<comment type="caution">
    <text evidence="20">The sequence shown here is derived from an EMBL/GenBank/DDBJ whole genome shotgun (WGS) entry which is preliminary data.</text>
</comment>
<evidence type="ECO:0000256" key="5">
    <source>
        <dbReference type="ARBA" id="ARBA00022490"/>
    </source>
</evidence>
<dbReference type="PRINTS" id="PR00411">
    <property type="entry name" value="PNDRDTASEI"/>
</dbReference>
<dbReference type="InterPro" id="IPR050151">
    <property type="entry name" value="Class-I_Pyr_Nuc-Dis_Oxidored"/>
</dbReference>
<evidence type="ECO:0000313" key="20">
    <source>
        <dbReference type="EMBL" id="TWI46252.1"/>
    </source>
</evidence>
<evidence type="ECO:0000256" key="14">
    <source>
        <dbReference type="PIRSR" id="PIRSR000350-3"/>
    </source>
</evidence>
<dbReference type="PRINTS" id="PR00368">
    <property type="entry name" value="FADPNR"/>
</dbReference>
<sequence length="487" mass="52299">MYLRTRVSESLATAFLSIKKQKNFTMKYDIIVLGSGPGGYVTAIRASQLGFKVAVIEKENLGGVCLNWGCIPTKALLKSAQVFDYLKHASDYGLTVSSFDKDFPAVVQRSRSVAEGMSKGVQFLMKKNKIDVIDGFGKLKPGKKVDVTDKDNKVTEYSADHIIIATGARSRELPNLPQDGVKVIGYRQAMTLPTQPKSIIIVGSGAIGVEFAHFYNAMGTDVTIVEFMPNIVPVEDEDISKQMERSMKKAGVKIMTNSSVERIDTTGAGVKAFVKTAKGEEVLEADILLSAVGIKTNIENIGLEEVGIATDRDKILVNAYNATNIPGYYAIGDVTPGQALAHVASAEGINCVEKIAGLHVEPIDYGNVPGCTYATPEIASVGLTEKQAKEKGYELKIGKFPFSASGKAKAAGTPDGFVKVIFDAKYGEWLGCHMIGAGVTDMIAEAVVARKLETTGHEILKSIHPHPTMSEAVMEAVADAYGEVIHL</sequence>
<dbReference type="PANTHER" id="PTHR22912">
    <property type="entry name" value="DISULFIDE OXIDOREDUCTASE"/>
    <property type="match status" value="1"/>
</dbReference>
<reference evidence="20 22" key="1">
    <citation type="journal article" date="2015" name="Stand. Genomic Sci.">
        <title>Genomic Encyclopedia of Bacterial and Archaeal Type Strains, Phase III: the genomes of soil and plant-associated and newly described type strains.</title>
        <authorList>
            <person name="Whitman W.B."/>
            <person name="Woyke T."/>
            <person name="Klenk H.P."/>
            <person name="Zhou Y."/>
            <person name="Lilburn T.G."/>
            <person name="Beck B.J."/>
            <person name="De Vos P."/>
            <person name="Vandamme P."/>
            <person name="Eisen J.A."/>
            <person name="Garrity G."/>
            <person name="Hugenholtz P."/>
            <person name="Kyrpides N.C."/>
        </authorList>
    </citation>
    <scope>NUCLEOTIDE SEQUENCE [LARGE SCALE GENOMIC DNA]</scope>
    <source>
        <strain evidence="20 22">CGMCC 1.5380</strain>
    </source>
</reference>
<evidence type="ECO:0000313" key="21">
    <source>
        <dbReference type="Proteomes" id="UP000254518"/>
    </source>
</evidence>
<dbReference type="PANTHER" id="PTHR22912:SF217">
    <property type="entry name" value="DIHYDROLIPOYL DEHYDROGENASE"/>
    <property type="match status" value="1"/>
</dbReference>
<keyword evidence="9 14" id="KW-0520">NAD</keyword>
<dbReference type="InterPro" id="IPR001100">
    <property type="entry name" value="Pyr_nuc-diS_OxRdtase"/>
</dbReference>
<feature type="domain" description="Pyridine nucleotide-disulphide oxidoreductase dimerisation" evidence="17">
    <location>
        <begin position="368"/>
        <end position="476"/>
    </location>
</feature>
<dbReference type="Pfam" id="PF02852">
    <property type="entry name" value="Pyr_redox_dim"/>
    <property type="match status" value="1"/>
</dbReference>
<feature type="binding site" evidence="14">
    <location>
        <position position="293"/>
    </location>
    <ligand>
        <name>NAD(+)</name>
        <dbReference type="ChEBI" id="CHEBI:57540"/>
    </ligand>
</feature>
<accession>A0A562PP73</accession>
<dbReference type="InterPro" id="IPR023753">
    <property type="entry name" value="FAD/NAD-binding_dom"/>
</dbReference>
<evidence type="ECO:0000259" key="18">
    <source>
        <dbReference type="Pfam" id="PF07992"/>
    </source>
</evidence>
<evidence type="ECO:0000256" key="11">
    <source>
        <dbReference type="ARBA" id="ARBA00023284"/>
    </source>
</evidence>
<dbReference type="InterPro" id="IPR036188">
    <property type="entry name" value="FAD/NAD-bd_sf"/>
</dbReference>
<dbReference type="Gene3D" id="3.30.390.30">
    <property type="match status" value="1"/>
</dbReference>
<dbReference type="InterPro" id="IPR012999">
    <property type="entry name" value="Pyr_OxRdtase_I_AS"/>
</dbReference>
<keyword evidence="5" id="KW-0963">Cytoplasm</keyword>
<dbReference type="GO" id="GO:0005737">
    <property type="term" value="C:cytoplasm"/>
    <property type="evidence" value="ECO:0007669"/>
    <property type="project" value="UniProtKB-SubCell"/>
</dbReference>
<dbReference type="PIRSF" id="PIRSF000350">
    <property type="entry name" value="Mercury_reductase_MerA"/>
    <property type="match status" value="1"/>
</dbReference>
<comment type="catalytic activity">
    <reaction evidence="12 16">
        <text>N(6)-[(R)-dihydrolipoyl]-L-lysyl-[protein] + NAD(+) = N(6)-[(R)-lipoyl]-L-lysyl-[protein] + NADH + H(+)</text>
        <dbReference type="Rhea" id="RHEA:15045"/>
        <dbReference type="Rhea" id="RHEA-COMP:10474"/>
        <dbReference type="Rhea" id="RHEA-COMP:10475"/>
        <dbReference type="ChEBI" id="CHEBI:15378"/>
        <dbReference type="ChEBI" id="CHEBI:57540"/>
        <dbReference type="ChEBI" id="CHEBI:57945"/>
        <dbReference type="ChEBI" id="CHEBI:83099"/>
        <dbReference type="ChEBI" id="CHEBI:83100"/>
        <dbReference type="EC" id="1.8.1.4"/>
    </reaction>
</comment>
<feature type="active site" description="Proton acceptor" evidence="13">
    <location>
        <position position="466"/>
    </location>
</feature>
<evidence type="ECO:0000256" key="9">
    <source>
        <dbReference type="ARBA" id="ARBA00023027"/>
    </source>
</evidence>
<feature type="binding site" evidence="14">
    <location>
        <position position="333"/>
    </location>
    <ligand>
        <name>FAD</name>
        <dbReference type="ChEBI" id="CHEBI:57692"/>
    </ligand>
</feature>
<dbReference type="GO" id="GO:0004148">
    <property type="term" value="F:dihydrolipoyl dehydrogenase (NADH) activity"/>
    <property type="evidence" value="ECO:0007669"/>
    <property type="project" value="UniProtKB-EC"/>
</dbReference>
<dbReference type="GO" id="GO:0006103">
    <property type="term" value="P:2-oxoglutarate metabolic process"/>
    <property type="evidence" value="ECO:0007669"/>
    <property type="project" value="TreeGrafter"/>
</dbReference>
<dbReference type="InterPro" id="IPR016156">
    <property type="entry name" value="FAD/NAD-linked_Rdtase_dimer_sf"/>
</dbReference>
<reference evidence="19 21" key="2">
    <citation type="submission" date="2018-07" db="EMBL/GenBank/DDBJ databases">
        <title>Genomic Encyclopedia of Type Strains, Phase IV (KMG-IV): sequencing the most valuable type-strain genomes for metagenomic binning, comparative biology and taxonomic classification.</title>
        <authorList>
            <person name="Goeker M."/>
        </authorList>
    </citation>
    <scope>NUCLEOTIDE SEQUENCE [LARGE SCALE GENOMIC DNA]</scope>
    <source>
        <strain evidence="19 21">DSM 19728</strain>
    </source>
</reference>
<evidence type="ECO:0000256" key="6">
    <source>
        <dbReference type="ARBA" id="ARBA00022630"/>
    </source>
</evidence>
<feature type="binding site" evidence="14">
    <location>
        <position position="226"/>
    </location>
    <ligand>
        <name>NAD(+)</name>
        <dbReference type="ChEBI" id="CHEBI:57540"/>
    </ligand>
</feature>
<evidence type="ECO:0000256" key="12">
    <source>
        <dbReference type="ARBA" id="ARBA00049187"/>
    </source>
</evidence>
<evidence type="ECO:0000313" key="22">
    <source>
        <dbReference type="Proteomes" id="UP000321392"/>
    </source>
</evidence>
<name>A0A562PP73_9FLAO</name>
<dbReference type="SUPFAM" id="SSF51905">
    <property type="entry name" value="FAD/NAD(P)-binding domain"/>
    <property type="match status" value="1"/>
</dbReference>